<reference evidence="2 3" key="1">
    <citation type="submission" date="2015-07" db="EMBL/GenBank/DDBJ databases">
        <title>Genome sequence of Leptolinea tardivitalis DSM 16556.</title>
        <authorList>
            <person name="Hemp J."/>
            <person name="Ward L.M."/>
            <person name="Pace L.A."/>
            <person name="Fischer W.W."/>
        </authorList>
    </citation>
    <scope>NUCLEOTIDE SEQUENCE [LARGE SCALE GENOMIC DNA]</scope>
    <source>
        <strain evidence="2 3">YMTK-2</strain>
    </source>
</reference>
<keyword evidence="1" id="KW-0812">Transmembrane</keyword>
<feature type="transmembrane region" description="Helical" evidence="1">
    <location>
        <begin position="401"/>
        <end position="421"/>
    </location>
</feature>
<feature type="transmembrane region" description="Helical" evidence="1">
    <location>
        <begin position="261"/>
        <end position="279"/>
    </location>
</feature>
<feature type="transmembrane region" description="Helical" evidence="1">
    <location>
        <begin position="230"/>
        <end position="249"/>
    </location>
</feature>
<feature type="transmembrane region" description="Helical" evidence="1">
    <location>
        <begin position="68"/>
        <end position="95"/>
    </location>
</feature>
<feature type="transmembrane region" description="Helical" evidence="1">
    <location>
        <begin position="6"/>
        <end position="23"/>
    </location>
</feature>
<sequence length="525" mass="57814">MFGFIPVIILLSAAIAVVVLNFVPRGPGIAWLVAILASVIAWIITLLFKNRLPFNLSFHSLDSLGAAYLFPFLQIDIISWPIAFMICAVTISLLIVSSARIGRDADCWEWAGILLLGALGYLASQTGNLLTVILLIGIFDIVDIGFLSFSGKTNEEFSFNITNSVWHFVSLILLIISLAWNSSLPDVSDDWKSIQPGPMYLILASCVIRMVMLPINKVTGSPRETKEGLFISRICMDMCITLSVLFRLSVPTNNTAIKSGFLLYLLGISIFAIIVLLIGKTSSNAAVLKIVFACMIMSEFLYGFSASGIQLLICSIGIFLVLVLQYPVNTFSKIVGVLALASFSGLPFTPNNTGYSGFTVKGQIPGIIFLIPATLLFYYSIKKTLKKENFENPEGERWAVYLSPTGLIFPIISSWIILLQWMPGLFRLNIVIQPIIVTVAGFVIFFFERMNLFNFESGIASGKTLYLKLLEKSQFSRFSFFSGFQNKLSLPISTINNLLEGDGGILWAILCLVLVITILQSLGMS</sequence>
<keyword evidence="3" id="KW-1185">Reference proteome</keyword>
<dbReference type="STRING" id="229920.ADM99_01385"/>
<feature type="transmembrane region" description="Helical" evidence="1">
    <location>
        <begin position="129"/>
        <end position="149"/>
    </location>
</feature>
<feature type="transmembrane region" description="Helical" evidence="1">
    <location>
        <begin position="30"/>
        <end position="48"/>
    </location>
</feature>
<protein>
    <recommendedName>
        <fullName evidence="4">NADH:quinone oxidoreductase/Mrp antiporter membrane subunit domain-containing protein</fullName>
    </recommendedName>
</protein>
<proteinExistence type="predicted"/>
<dbReference type="Proteomes" id="UP000050430">
    <property type="component" value="Unassembled WGS sequence"/>
</dbReference>
<keyword evidence="1" id="KW-1133">Transmembrane helix</keyword>
<gene>
    <name evidence="2" type="ORF">ADM99_01385</name>
</gene>
<comment type="caution">
    <text evidence="2">The sequence shown here is derived from an EMBL/GenBank/DDBJ whole genome shotgun (WGS) entry which is preliminary data.</text>
</comment>
<feature type="transmembrane region" description="Helical" evidence="1">
    <location>
        <begin position="428"/>
        <end position="447"/>
    </location>
</feature>
<dbReference type="EMBL" id="LGCK01000002">
    <property type="protein sequence ID" value="KPL74757.1"/>
    <property type="molecule type" value="Genomic_DNA"/>
</dbReference>
<feature type="transmembrane region" description="Helical" evidence="1">
    <location>
        <begin position="300"/>
        <end position="324"/>
    </location>
</feature>
<name>A0A0P6X1F7_9CHLR</name>
<feature type="transmembrane region" description="Helical" evidence="1">
    <location>
        <begin position="504"/>
        <end position="522"/>
    </location>
</feature>
<accession>A0A0P6X1F7</accession>
<evidence type="ECO:0000256" key="1">
    <source>
        <dbReference type="SAM" id="Phobius"/>
    </source>
</evidence>
<feature type="transmembrane region" description="Helical" evidence="1">
    <location>
        <begin position="362"/>
        <end position="381"/>
    </location>
</feature>
<evidence type="ECO:0008006" key="4">
    <source>
        <dbReference type="Google" id="ProtNLM"/>
    </source>
</evidence>
<dbReference type="AlphaFoldDB" id="A0A0P6X1F7"/>
<keyword evidence="1" id="KW-0472">Membrane</keyword>
<organism evidence="2 3">
    <name type="scientific">Leptolinea tardivitalis</name>
    <dbReference type="NCBI Taxonomy" id="229920"/>
    <lineage>
        <taxon>Bacteria</taxon>
        <taxon>Bacillati</taxon>
        <taxon>Chloroflexota</taxon>
        <taxon>Anaerolineae</taxon>
        <taxon>Anaerolineales</taxon>
        <taxon>Anaerolineaceae</taxon>
        <taxon>Leptolinea</taxon>
    </lineage>
</organism>
<feature type="transmembrane region" description="Helical" evidence="1">
    <location>
        <begin position="161"/>
        <end position="180"/>
    </location>
</feature>
<evidence type="ECO:0000313" key="2">
    <source>
        <dbReference type="EMBL" id="KPL74757.1"/>
    </source>
</evidence>
<feature type="transmembrane region" description="Helical" evidence="1">
    <location>
        <begin position="107"/>
        <end position="123"/>
    </location>
</feature>
<feature type="transmembrane region" description="Helical" evidence="1">
    <location>
        <begin position="200"/>
        <end position="218"/>
    </location>
</feature>
<evidence type="ECO:0000313" key="3">
    <source>
        <dbReference type="Proteomes" id="UP000050430"/>
    </source>
</evidence>